<dbReference type="EMBL" id="JARBDR010000640">
    <property type="protein sequence ID" value="KAJ8309810.1"/>
    <property type="molecule type" value="Genomic_DNA"/>
</dbReference>
<feature type="compositionally biased region" description="Basic and acidic residues" evidence="5">
    <location>
        <begin position="167"/>
        <end position="176"/>
    </location>
</feature>
<dbReference type="InterPro" id="IPR036322">
    <property type="entry name" value="WD40_repeat_dom_sf"/>
</dbReference>
<feature type="repeat" description="WD" evidence="4">
    <location>
        <begin position="374"/>
        <end position="395"/>
    </location>
</feature>
<dbReference type="InterPro" id="IPR001680">
    <property type="entry name" value="WD40_rpt"/>
</dbReference>
<sequence length="658" mass="72959">MSSDSELDEFYDAEDATPRQTFVNLKKIQENVNVSDKKLQELEKRRKKLADMRQRMFEDSADNGYQHPSDTDDEMLDDKDQAENDIDSDSSSVGGRKSTDKSTEHPVPPNSEKFSDLSENINSSLPEKVKPNKMIPELVMEDVSENASCLPESDSIVEDIIKETHVCSDDEPDIVKSTKTKTPPNTLAPQRPAATPPIVLSLPKAPPRRKKKEDRNSLEDDGQISSGTSTPGEWDTLSPGLPIPTPTSTVESLTKDLEFSLDLRSALGGGRHINAEDAERNAEILEAVFVKNLDTGEAVALSVAEEKIPSGINPLALHIMRRTKDDGSMTKDDVRRGEAKFKKLLGKILHSEETAVEEEVSCDGKVFKGAIWVMKFSHCGRLLATGGQDSTLRIWVVRSAYNYFELMKQKYADVRVSPAPSHESINTLISESSAGDTLNDADNDDSLAPFMAKPFWTYRGHSADLLDVSWSKNDFILSSSMDKTVRLWHISRRECLCTFQHLIFVITGKFAVAGTYDGKCIFYSTEQLKYYTQVHVRSTRGKNAQGRKITGIEPLLGEDKILVTSNDSRIRLYDLRDLTLSCKYKGCSNNSSQIKAMPKPIHNAVVTAAIFAPNPALLRPNEDEAAAPSKDISDDQGQIIISADFSGAIKVIQNQIKN</sequence>
<dbReference type="PANTHER" id="PTHR14221:SF0">
    <property type="entry name" value="WD REPEAT-CONTAINING PROTEIN 44"/>
    <property type="match status" value="1"/>
</dbReference>
<evidence type="ECO:0000256" key="2">
    <source>
        <dbReference type="ARBA" id="ARBA00022574"/>
    </source>
</evidence>
<feature type="region of interest" description="Disordered" evidence="5">
    <location>
        <begin position="1"/>
        <end position="20"/>
    </location>
</feature>
<protein>
    <recommendedName>
        <fullName evidence="1">WD repeat-containing protein 44</fullName>
    </recommendedName>
</protein>
<feature type="compositionally biased region" description="Acidic residues" evidence="5">
    <location>
        <begin position="1"/>
        <end position="15"/>
    </location>
</feature>
<dbReference type="PROSITE" id="PS50294">
    <property type="entry name" value="WD_REPEATS_REGION"/>
    <property type="match status" value="1"/>
</dbReference>
<reference evidence="6 7" key="1">
    <citation type="submission" date="2022-12" db="EMBL/GenBank/DDBJ databases">
        <title>Chromosome-level genome of Tegillarca granosa.</title>
        <authorList>
            <person name="Kim J."/>
        </authorList>
    </citation>
    <scope>NUCLEOTIDE SEQUENCE [LARGE SCALE GENOMIC DNA]</scope>
    <source>
        <strain evidence="6">Teg-2019</strain>
        <tissue evidence="6">Adductor muscle</tissue>
    </source>
</reference>
<keyword evidence="3" id="KW-0677">Repeat</keyword>
<evidence type="ECO:0000256" key="3">
    <source>
        <dbReference type="ARBA" id="ARBA00022737"/>
    </source>
</evidence>
<gene>
    <name evidence="6" type="ORF">KUTeg_011675</name>
</gene>
<comment type="caution">
    <text evidence="6">The sequence shown here is derived from an EMBL/GenBank/DDBJ whole genome shotgun (WGS) entry which is preliminary data.</text>
</comment>
<dbReference type="SMART" id="SM00320">
    <property type="entry name" value="WD40"/>
    <property type="match status" value="5"/>
</dbReference>
<dbReference type="Proteomes" id="UP001217089">
    <property type="component" value="Unassembled WGS sequence"/>
</dbReference>
<feature type="compositionally biased region" description="Basic and acidic residues" evidence="5">
    <location>
        <begin position="35"/>
        <end position="58"/>
    </location>
</feature>
<feature type="region of interest" description="Disordered" evidence="5">
    <location>
        <begin position="31"/>
        <end position="129"/>
    </location>
</feature>
<dbReference type="SUPFAM" id="SSF50978">
    <property type="entry name" value="WD40 repeat-like"/>
    <property type="match status" value="1"/>
</dbReference>
<evidence type="ECO:0000313" key="7">
    <source>
        <dbReference type="Proteomes" id="UP001217089"/>
    </source>
</evidence>
<dbReference type="Pfam" id="PF00400">
    <property type="entry name" value="WD40"/>
    <property type="match status" value="2"/>
</dbReference>
<dbReference type="PANTHER" id="PTHR14221">
    <property type="entry name" value="WD REPEAT DOMAIN 44"/>
    <property type="match status" value="1"/>
</dbReference>
<name>A0ABQ9F2J7_TEGGR</name>
<dbReference type="Gene3D" id="2.130.10.10">
    <property type="entry name" value="YVTN repeat-like/Quinoprotein amine dehydrogenase"/>
    <property type="match status" value="1"/>
</dbReference>
<evidence type="ECO:0000256" key="4">
    <source>
        <dbReference type="PROSITE-ProRule" id="PRU00221"/>
    </source>
</evidence>
<organism evidence="6 7">
    <name type="scientific">Tegillarca granosa</name>
    <name type="common">Malaysian cockle</name>
    <name type="synonym">Anadara granosa</name>
    <dbReference type="NCBI Taxonomy" id="220873"/>
    <lineage>
        <taxon>Eukaryota</taxon>
        <taxon>Metazoa</taxon>
        <taxon>Spiralia</taxon>
        <taxon>Lophotrochozoa</taxon>
        <taxon>Mollusca</taxon>
        <taxon>Bivalvia</taxon>
        <taxon>Autobranchia</taxon>
        <taxon>Pteriomorphia</taxon>
        <taxon>Arcoida</taxon>
        <taxon>Arcoidea</taxon>
        <taxon>Arcidae</taxon>
        <taxon>Tegillarca</taxon>
    </lineage>
</organism>
<dbReference type="PROSITE" id="PS50082">
    <property type="entry name" value="WD_REPEATS_2"/>
    <property type="match status" value="2"/>
</dbReference>
<accession>A0ABQ9F2J7</accession>
<feature type="region of interest" description="Disordered" evidence="5">
    <location>
        <begin position="167"/>
        <end position="250"/>
    </location>
</feature>
<evidence type="ECO:0000256" key="1">
    <source>
        <dbReference type="ARBA" id="ARBA00021207"/>
    </source>
</evidence>
<dbReference type="InterPro" id="IPR015943">
    <property type="entry name" value="WD40/YVTN_repeat-like_dom_sf"/>
</dbReference>
<keyword evidence="7" id="KW-1185">Reference proteome</keyword>
<evidence type="ECO:0000256" key="5">
    <source>
        <dbReference type="SAM" id="MobiDB-lite"/>
    </source>
</evidence>
<keyword evidence="2 4" id="KW-0853">WD repeat</keyword>
<evidence type="ECO:0000313" key="6">
    <source>
        <dbReference type="EMBL" id="KAJ8309810.1"/>
    </source>
</evidence>
<feature type="repeat" description="WD" evidence="4">
    <location>
        <begin position="458"/>
        <end position="498"/>
    </location>
</feature>
<proteinExistence type="predicted"/>
<dbReference type="InterPro" id="IPR040324">
    <property type="entry name" value="WDR44/Dgr2"/>
</dbReference>